<keyword evidence="2 7" id="KW-0813">Transport</keyword>
<evidence type="ECO:0000256" key="3">
    <source>
        <dbReference type="ARBA" id="ARBA00022475"/>
    </source>
</evidence>
<evidence type="ECO:0000256" key="7">
    <source>
        <dbReference type="RuleBase" id="RU363032"/>
    </source>
</evidence>
<feature type="transmembrane region" description="Helical" evidence="7">
    <location>
        <begin position="66"/>
        <end position="89"/>
    </location>
</feature>
<accession>L0HF88</accession>
<keyword evidence="10" id="KW-1185">Reference proteome</keyword>
<dbReference type="GO" id="GO:0005886">
    <property type="term" value="C:plasma membrane"/>
    <property type="evidence" value="ECO:0007669"/>
    <property type="project" value="UniProtKB-SubCell"/>
</dbReference>
<dbReference type="SUPFAM" id="SSF161098">
    <property type="entry name" value="MetI-like"/>
    <property type="match status" value="1"/>
</dbReference>
<dbReference type="CDD" id="cd06261">
    <property type="entry name" value="TM_PBP2"/>
    <property type="match status" value="1"/>
</dbReference>
<evidence type="ECO:0000313" key="10">
    <source>
        <dbReference type="Proteomes" id="UP000010824"/>
    </source>
</evidence>
<sequence length="261" mass="28873" precursor="true">MGKHAKNGRDWRLGVLAIVLALIAWQFIASVIIRYPFILPAPTDVASAFVNLVQDGDIFIDLGTSLVHFAIGLFLALIVGIPLGIIMGWNRRIEALVDPLIELLRPIPPLAWIPFAIIWFGLTSFSAGFIIFIGALFPIIINTYSGFRGVPRVFVEAAKMLGCTKDLPLIRYIAFPAALPSVAAGIRIATGVGWMCLVAAELFGVSNYGLGQKLWFYYSLHQMDSVVVYMILLGLIGLAFDMVFRHYIDKKFLKWRTGEVA</sequence>
<evidence type="ECO:0000313" key="9">
    <source>
        <dbReference type="EMBL" id="AGB03407.1"/>
    </source>
</evidence>
<evidence type="ECO:0000256" key="6">
    <source>
        <dbReference type="ARBA" id="ARBA00023136"/>
    </source>
</evidence>
<dbReference type="PANTHER" id="PTHR30151">
    <property type="entry name" value="ALKANE SULFONATE ABC TRANSPORTER-RELATED, MEMBRANE SUBUNIT"/>
    <property type="match status" value="1"/>
</dbReference>
<dbReference type="Proteomes" id="UP000010824">
    <property type="component" value="Chromosome"/>
</dbReference>
<dbReference type="InParanoid" id="L0HF88"/>
<reference evidence="9 10" key="2">
    <citation type="journal article" date="2014" name="Genome Announc.">
        <title>Complete Genome Sequence of Methanoregula formicica SMSPT, a Mesophilic Hydrogenotrophic Methanogen Isolated from a Methanogenic Upflow Anaerobic Sludge Blanket Reactor.</title>
        <authorList>
            <person name="Yamamoto K."/>
            <person name="Tamaki H."/>
            <person name="Cadillo-Quiroz H."/>
            <person name="Imachi H."/>
            <person name="Kyrpides N."/>
            <person name="Woyke T."/>
            <person name="Goodwin L."/>
            <person name="Zinder S.H."/>
            <person name="Kamagata Y."/>
            <person name="Liu W.T."/>
        </authorList>
    </citation>
    <scope>NUCLEOTIDE SEQUENCE [LARGE SCALE GENOMIC DNA]</scope>
    <source>
        <strain evidence="10">DSM 22288 / NBRC 105244 / SMSP</strain>
    </source>
</reference>
<dbReference type="InterPro" id="IPR035906">
    <property type="entry name" value="MetI-like_sf"/>
</dbReference>
<dbReference type="STRING" id="593750.Metfor_2405"/>
<keyword evidence="6 7" id="KW-0472">Membrane</keyword>
<gene>
    <name evidence="9" type="ordered locus">Metfor_2405</name>
</gene>
<dbReference type="HOGENOM" id="CLU_046113_1_4_2"/>
<evidence type="ECO:0000256" key="4">
    <source>
        <dbReference type="ARBA" id="ARBA00022692"/>
    </source>
</evidence>
<feature type="transmembrane region" description="Helical" evidence="7">
    <location>
        <begin position="12"/>
        <end position="33"/>
    </location>
</feature>
<feature type="domain" description="ABC transmembrane type-1" evidence="8">
    <location>
        <begin position="62"/>
        <end position="244"/>
    </location>
</feature>
<comment type="similarity">
    <text evidence="7">Belongs to the binding-protein-dependent transport system permease family.</text>
</comment>
<keyword evidence="3" id="KW-1003">Cell membrane</keyword>
<feature type="transmembrane region" description="Helical" evidence="7">
    <location>
        <begin position="110"/>
        <end position="141"/>
    </location>
</feature>
<dbReference type="PANTHER" id="PTHR30151:SF0">
    <property type="entry name" value="ABC TRANSPORTER PERMEASE PROTEIN MJ0413-RELATED"/>
    <property type="match status" value="1"/>
</dbReference>
<name>L0HF88_METFS</name>
<keyword evidence="5 7" id="KW-1133">Transmembrane helix</keyword>
<evidence type="ECO:0000256" key="5">
    <source>
        <dbReference type="ARBA" id="ARBA00022989"/>
    </source>
</evidence>
<feature type="transmembrane region" description="Helical" evidence="7">
    <location>
        <begin position="226"/>
        <end position="244"/>
    </location>
</feature>
<dbReference type="InterPro" id="IPR000515">
    <property type="entry name" value="MetI-like"/>
</dbReference>
<dbReference type="Pfam" id="PF00528">
    <property type="entry name" value="BPD_transp_1"/>
    <property type="match status" value="1"/>
</dbReference>
<evidence type="ECO:0000256" key="1">
    <source>
        <dbReference type="ARBA" id="ARBA00004651"/>
    </source>
</evidence>
<evidence type="ECO:0000256" key="2">
    <source>
        <dbReference type="ARBA" id="ARBA00022448"/>
    </source>
</evidence>
<proteinExistence type="inferred from homology"/>
<dbReference type="FunCoup" id="L0HF88">
    <property type="interactions" value="12"/>
</dbReference>
<organism evidence="9 10">
    <name type="scientific">Methanoregula formicica (strain DSM 22288 / NBRC 105244 / SMSP)</name>
    <dbReference type="NCBI Taxonomy" id="593750"/>
    <lineage>
        <taxon>Archaea</taxon>
        <taxon>Methanobacteriati</taxon>
        <taxon>Methanobacteriota</taxon>
        <taxon>Stenosarchaea group</taxon>
        <taxon>Methanomicrobia</taxon>
        <taxon>Methanomicrobiales</taxon>
        <taxon>Methanoregulaceae</taxon>
        <taxon>Methanoregula</taxon>
    </lineage>
</organism>
<protein>
    <submittedName>
        <fullName evidence="9">ABC-type nitrate/sulfonate/bicarbonate transport system, permease component</fullName>
    </submittedName>
</protein>
<reference evidence="10" key="1">
    <citation type="submission" date="2011-12" db="EMBL/GenBank/DDBJ databases">
        <title>Complete sequence of Methanoregula formicicum SMSP.</title>
        <authorList>
            <person name="Lucas S."/>
            <person name="Han J."/>
            <person name="Lapidus A."/>
            <person name="Cheng J.-F."/>
            <person name="Goodwin L."/>
            <person name="Pitluck S."/>
            <person name="Peters L."/>
            <person name="Ovchinnikova G."/>
            <person name="Teshima H."/>
            <person name="Detter J.C."/>
            <person name="Han C."/>
            <person name="Tapia R."/>
            <person name="Land M."/>
            <person name="Hauser L."/>
            <person name="Kyrpides N."/>
            <person name="Ivanova N."/>
            <person name="Pagani I."/>
            <person name="Imachi H."/>
            <person name="Tamaki H."/>
            <person name="Sekiguchi Y."/>
            <person name="Kamagata Y."/>
            <person name="Cadillo-Quiroz H."/>
            <person name="Zinder S."/>
            <person name="Liu W.-T."/>
            <person name="Woyke T."/>
        </authorList>
    </citation>
    <scope>NUCLEOTIDE SEQUENCE [LARGE SCALE GENOMIC DNA]</scope>
    <source>
        <strain evidence="10">DSM 22288 / NBRC 105244 / SMSP</strain>
    </source>
</reference>
<dbReference type="KEGG" id="mfo:Metfor_2405"/>
<evidence type="ECO:0000259" key="8">
    <source>
        <dbReference type="PROSITE" id="PS50928"/>
    </source>
</evidence>
<dbReference type="eggNOG" id="arCOG00169">
    <property type="taxonomic scope" value="Archaea"/>
</dbReference>
<dbReference type="AlphaFoldDB" id="L0HF88"/>
<dbReference type="PROSITE" id="PS50928">
    <property type="entry name" value="ABC_TM1"/>
    <property type="match status" value="1"/>
</dbReference>
<dbReference type="EMBL" id="CP003167">
    <property type="protein sequence ID" value="AGB03407.1"/>
    <property type="molecule type" value="Genomic_DNA"/>
</dbReference>
<dbReference type="OrthoDB" id="50379at2157"/>
<dbReference type="GO" id="GO:0055085">
    <property type="term" value="P:transmembrane transport"/>
    <property type="evidence" value="ECO:0007669"/>
    <property type="project" value="InterPro"/>
</dbReference>
<comment type="subcellular location">
    <subcellularLocation>
        <location evidence="1 7">Cell membrane</location>
        <topology evidence="1 7">Multi-pass membrane protein</topology>
    </subcellularLocation>
</comment>
<dbReference type="Gene3D" id="1.10.3720.10">
    <property type="entry name" value="MetI-like"/>
    <property type="match status" value="1"/>
</dbReference>
<dbReference type="GeneID" id="14309797"/>
<keyword evidence="4 7" id="KW-0812">Transmembrane</keyword>
<dbReference type="RefSeq" id="WP_015286369.1">
    <property type="nucleotide sequence ID" value="NC_019943.1"/>
</dbReference>